<feature type="domain" description="Response regulatory" evidence="3">
    <location>
        <begin position="29"/>
        <end position="142"/>
    </location>
</feature>
<dbReference type="PANTHER" id="PTHR44591:SF3">
    <property type="entry name" value="RESPONSE REGULATORY DOMAIN-CONTAINING PROTEIN"/>
    <property type="match status" value="1"/>
</dbReference>
<dbReference type="SMART" id="SM00448">
    <property type="entry name" value="REC"/>
    <property type="match status" value="1"/>
</dbReference>
<reference evidence="4 5" key="1">
    <citation type="submission" date="2020-02" db="EMBL/GenBank/DDBJ databases">
        <title>Genome sequencing for Kineobactrum sp. M2.</title>
        <authorList>
            <person name="Park S.-J."/>
        </authorList>
    </citation>
    <scope>NUCLEOTIDE SEQUENCE [LARGE SCALE GENOMIC DNA]</scope>
    <source>
        <strain evidence="4 5">M2</strain>
    </source>
</reference>
<evidence type="ECO:0000313" key="5">
    <source>
        <dbReference type="Proteomes" id="UP000477680"/>
    </source>
</evidence>
<dbReference type="KEGG" id="kim:G3T16_13440"/>
<keyword evidence="1 2" id="KW-0597">Phosphoprotein</keyword>
<evidence type="ECO:0000259" key="3">
    <source>
        <dbReference type="PROSITE" id="PS50110"/>
    </source>
</evidence>
<dbReference type="EMBL" id="CP048711">
    <property type="protein sequence ID" value="QIB66260.1"/>
    <property type="molecule type" value="Genomic_DNA"/>
</dbReference>
<evidence type="ECO:0000256" key="2">
    <source>
        <dbReference type="PROSITE-ProRule" id="PRU00169"/>
    </source>
</evidence>
<keyword evidence="5" id="KW-1185">Reference proteome</keyword>
<name>A0A6C0U283_9GAMM</name>
<dbReference type="SUPFAM" id="SSF52172">
    <property type="entry name" value="CheY-like"/>
    <property type="match status" value="1"/>
</dbReference>
<dbReference type="InterPro" id="IPR050595">
    <property type="entry name" value="Bact_response_regulator"/>
</dbReference>
<evidence type="ECO:0000256" key="1">
    <source>
        <dbReference type="ARBA" id="ARBA00022553"/>
    </source>
</evidence>
<dbReference type="InterPro" id="IPR001789">
    <property type="entry name" value="Sig_transdc_resp-reg_receiver"/>
</dbReference>
<dbReference type="PROSITE" id="PS50110">
    <property type="entry name" value="RESPONSE_REGULATORY"/>
    <property type="match status" value="1"/>
</dbReference>
<accession>A0A6C0U283</accession>
<dbReference type="GO" id="GO:0000160">
    <property type="term" value="P:phosphorelay signal transduction system"/>
    <property type="evidence" value="ECO:0007669"/>
    <property type="project" value="InterPro"/>
</dbReference>
<proteinExistence type="predicted"/>
<dbReference type="PANTHER" id="PTHR44591">
    <property type="entry name" value="STRESS RESPONSE REGULATOR PROTEIN 1"/>
    <property type="match status" value="1"/>
</dbReference>
<dbReference type="Gene3D" id="3.40.50.2300">
    <property type="match status" value="1"/>
</dbReference>
<evidence type="ECO:0000313" key="4">
    <source>
        <dbReference type="EMBL" id="QIB66260.1"/>
    </source>
</evidence>
<dbReference type="RefSeq" id="WP_163495695.1">
    <property type="nucleotide sequence ID" value="NZ_CP048711.1"/>
</dbReference>
<dbReference type="Pfam" id="PF00072">
    <property type="entry name" value="Response_reg"/>
    <property type="match status" value="1"/>
</dbReference>
<sequence>MKLPLRRAAPAVAARDRRNSAATVAPGARVLIVDDDRFARLGIRVALESLGCETRELDGRSALEPVLRSFDPEVVFLDQQLEDTHGLVLARRIREHDQQLGRTRRSVVIISGSSQAHSADATIDTWLVKPASRQALARILAA</sequence>
<dbReference type="Proteomes" id="UP000477680">
    <property type="component" value="Chromosome"/>
</dbReference>
<protein>
    <submittedName>
        <fullName evidence="4">Response regulator</fullName>
    </submittedName>
</protein>
<gene>
    <name evidence="4" type="ORF">G3T16_13440</name>
</gene>
<feature type="modified residue" description="4-aspartylphosphate" evidence="2">
    <location>
        <position position="78"/>
    </location>
</feature>
<organism evidence="4 5">
    <name type="scientific">Kineobactrum salinum</name>
    <dbReference type="NCBI Taxonomy" id="2708301"/>
    <lineage>
        <taxon>Bacteria</taxon>
        <taxon>Pseudomonadati</taxon>
        <taxon>Pseudomonadota</taxon>
        <taxon>Gammaproteobacteria</taxon>
        <taxon>Cellvibrionales</taxon>
        <taxon>Halieaceae</taxon>
        <taxon>Kineobactrum</taxon>
    </lineage>
</organism>
<dbReference type="InterPro" id="IPR011006">
    <property type="entry name" value="CheY-like_superfamily"/>
</dbReference>
<dbReference type="AlphaFoldDB" id="A0A6C0U283"/>